<feature type="domain" description="DUF8048" evidence="1">
    <location>
        <begin position="7"/>
        <end position="121"/>
    </location>
</feature>
<dbReference type="AlphaFoldDB" id="A0ABD5Z899"/>
<dbReference type="Proteomes" id="UP001596447">
    <property type="component" value="Unassembled WGS sequence"/>
</dbReference>
<accession>A0ABD5Z899</accession>
<comment type="caution">
    <text evidence="2">The sequence shown here is derived from an EMBL/GenBank/DDBJ whole genome shotgun (WGS) entry which is preliminary data.</text>
</comment>
<sequence>MGTDQTHPIAGPALLLAGAKASVPLERLPPLLERAQSTLRERRDTYRSRYECVLDSEDSACFLVEAGHWASLGAELGFTERETDAVRRAHAEHLLYAGRREDRETEFEAALDLREVVVVGRS</sequence>
<evidence type="ECO:0000313" key="2">
    <source>
        <dbReference type="EMBL" id="MFC7201401.1"/>
    </source>
</evidence>
<evidence type="ECO:0000313" key="3">
    <source>
        <dbReference type="Proteomes" id="UP001596447"/>
    </source>
</evidence>
<evidence type="ECO:0000259" key="1">
    <source>
        <dbReference type="Pfam" id="PF26222"/>
    </source>
</evidence>
<proteinExistence type="predicted"/>
<dbReference type="Pfam" id="PF26222">
    <property type="entry name" value="DUF8048"/>
    <property type="match status" value="1"/>
</dbReference>
<protein>
    <recommendedName>
        <fullName evidence="1">DUF8048 domain-containing protein</fullName>
    </recommendedName>
</protein>
<dbReference type="RefSeq" id="WP_279528146.1">
    <property type="nucleotide sequence ID" value="NZ_CP122312.1"/>
</dbReference>
<gene>
    <name evidence="2" type="ORF">ACFQJ9_18670</name>
</gene>
<keyword evidence="3" id="KW-1185">Reference proteome</keyword>
<organism evidence="2 3">
    <name type="scientific">Halospeciosus flavus</name>
    <dbReference type="NCBI Taxonomy" id="3032283"/>
    <lineage>
        <taxon>Archaea</taxon>
        <taxon>Methanobacteriati</taxon>
        <taxon>Methanobacteriota</taxon>
        <taxon>Stenosarchaea group</taxon>
        <taxon>Halobacteria</taxon>
        <taxon>Halobacteriales</taxon>
        <taxon>Halobacteriaceae</taxon>
        <taxon>Halospeciosus</taxon>
    </lineage>
</organism>
<reference evidence="2 3" key="1">
    <citation type="journal article" date="2019" name="Int. J. Syst. Evol. Microbiol.">
        <title>The Global Catalogue of Microorganisms (GCM) 10K type strain sequencing project: providing services to taxonomists for standard genome sequencing and annotation.</title>
        <authorList>
            <consortium name="The Broad Institute Genomics Platform"/>
            <consortium name="The Broad Institute Genome Sequencing Center for Infectious Disease"/>
            <person name="Wu L."/>
            <person name="Ma J."/>
        </authorList>
    </citation>
    <scope>NUCLEOTIDE SEQUENCE [LARGE SCALE GENOMIC DNA]</scope>
    <source>
        <strain evidence="2 3">XZGYJ-43</strain>
    </source>
</reference>
<dbReference type="EMBL" id="JBHTAR010000011">
    <property type="protein sequence ID" value="MFC7201401.1"/>
    <property type="molecule type" value="Genomic_DNA"/>
</dbReference>
<dbReference type="InterPro" id="IPR058361">
    <property type="entry name" value="DUF8048"/>
</dbReference>
<name>A0ABD5Z899_9EURY</name>